<dbReference type="VEuPathDB" id="VectorBase:ADIR002805"/>
<protein>
    <submittedName>
        <fullName evidence="2">Uncharacterized protein</fullName>
    </submittedName>
</protein>
<proteinExistence type="predicted"/>
<reference evidence="3" key="1">
    <citation type="submission" date="2013-03" db="EMBL/GenBank/DDBJ databases">
        <title>The Genome Sequence of Anopheles dirus WRAIR2.</title>
        <authorList>
            <consortium name="The Broad Institute Genomics Platform"/>
            <person name="Neafsey D.E."/>
            <person name="Walton C."/>
            <person name="Walker B."/>
            <person name="Young S.K."/>
            <person name="Zeng Q."/>
            <person name="Gargeya S."/>
            <person name="Fitzgerald M."/>
            <person name="Haas B."/>
            <person name="Abouelleil A."/>
            <person name="Allen A.W."/>
            <person name="Alvarado L."/>
            <person name="Arachchi H.M."/>
            <person name="Berlin A.M."/>
            <person name="Chapman S.B."/>
            <person name="Gainer-Dewar J."/>
            <person name="Goldberg J."/>
            <person name="Griggs A."/>
            <person name="Gujja S."/>
            <person name="Hansen M."/>
            <person name="Howarth C."/>
            <person name="Imamovic A."/>
            <person name="Ireland A."/>
            <person name="Larimer J."/>
            <person name="McCowan C."/>
            <person name="Murphy C."/>
            <person name="Pearson M."/>
            <person name="Poon T.W."/>
            <person name="Priest M."/>
            <person name="Roberts A."/>
            <person name="Saif S."/>
            <person name="Shea T."/>
            <person name="Sisk P."/>
            <person name="Sykes S."/>
            <person name="Wortman J."/>
            <person name="Nusbaum C."/>
            <person name="Birren B."/>
        </authorList>
    </citation>
    <scope>NUCLEOTIDE SEQUENCE [LARGE SCALE GENOMIC DNA]</scope>
    <source>
        <strain evidence="3">WRAIR2</strain>
    </source>
</reference>
<dbReference type="STRING" id="7168.A0A182N586"/>
<keyword evidence="3" id="KW-1185">Reference proteome</keyword>
<reference evidence="2" key="2">
    <citation type="submission" date="2020-05" db="UniProtKB">
        <authorList>
            <consortium name="EnsemblMetazoa"/>
        </authorList>
    </citation>
    <scope>IDENTIFICATION</scope>
    <source>
        <strain evidence="2">WRAIR2</strain>
    </source>
</reference>
<accession>A0A182N586</accession>
<dbReference type="EnsemblMetazoa" id="ADIR002805-RA">
    <property type="protein sequence ID" value="ADIR002805-PA"/>
    <property type="gene ID" value="ADIR002805"/>
</dbReference>
<organism evidence="2 3">
    <name type="scientific">Anopheles dirus</name>
    <dbReference type="NCBI Taxonomy" id="7168"/>
    <lineage>
        <taxon>Eukaryota</taxon>
        <taxon>Metazoa</taxon>
        <taxon>Ecdysozoa</taxon>
        <taxon>Arthropoda</taxon>
        <taxon>Hexapoda</taxon>
        <taxon>Insecta</taxon>
        <taxon>Pterygota</taxon>
        <taxon>Neoptera</taxon>
        <taxon>Endopterygota</taxon>
        <taxon>Diptera</taxon>
        <taxon>Nematocera</taxon>
        <taxon>Culicoidea</taxon>
        <taxon>Culicidae</taxon>
        <taxon>Anophelinae</taxon>
        <taxon>Anopheles</taxon>
    </lineage>
</organism>
<name>A0A182N586_9DIPT</name>
<dbReference type="AlphaFoldDB" id="A0A182N586"/>
<evidence type="ECO:0000256" key="1">
    <source>
        <dbReference type="SAM" id="MobiDB-lite"/>
    </source>
</evidence>
<evidence type="ECO:0000313" key="2">
    <source>
        <dbReference type="EnsemblMetazoa" id="ADIR002805-PA"/>
    </source>
</evidence>
<feature type="region of interest" description="Disordered" evidence="1">
    <location>
        <begin position="130"/>
        <end position="151"/>
    </location>
</feature>
<sequence>MRRDETYRRITREKVVVRGNTTIRTLDSTVSFLPIVESGTQAHKGAQVTLVAVVLPKEIPPVGADRWHSKLRHDRMLVQYGAAGSRNAGSGSAMNEYHHGYHGYAPQPYEPPTHGHVGTGNNLLEAALGRPGPAGTGSTNHHNPSNASTYKMSRNVSNSHPALERSDVHVEYEVAVPIHSIESIRHTPYHSLWNLHEW</sequence>
<feature type="compositionally biased region" description="Polar residues" evidence="1">
    <location>
        <begin position="136"/>
        <end position="151"/>
    </location>
</feature>
<dbReference type="Proteomes" id="UP000075884">
    <property type="component" value="Unassembled WGS sequence"/>
</dbReference>
<evidence type="ECO:0000313" key="3">
    <source>
        <dbReference type="Proteomes" id="UP000075884"/>
    </source>
</evidence>